<reference evidence="3" key="1">
    <citation type="journal article" date="2019" name="Int. J. Syst. Evol. Microbiol.">
        <title>The Global Catalogue of Microorganisms (GCM) 10K type strain sequencing project: providing services to taxonomists for standard genome sequencing and annotation.</title>
        <authorList>
            <consortium name="The Broad Institute Genomics Platform"/>
            <consortium name="The Broad Institute Genome Sequencing Center for Infectious Disease"/>
            <person name="Wu L."/>
            <person name="Ma J."/>
        </authorList>
    </citation>
    <scope>NUCLEOTIDE SEQUENCE [LARGE SCALE GENOMIC DNA]</scope>
    <source>
        <strain evidence="3">JCM 19125</strain>
    </source>
</reference>
<keyword evidence="3" id="KW-1185">Reference proteome</keyword>
<sequence length="261" mass="27901">MGMLAGIIIAIVVCAGLAFALPWVTAQRPADLELDGDPTERFADSMRILRRDVEDYVEDEALASVSTPLTRRAELNELRLVARQAARRRLTVVLVLGVAIVLLTVLGLIGLVPGWSVAVPGELLVAFLCVARLTVVAMHRNLDRRAEAVRAGFDEDEDTTTIEVPAAEHSESMELSIDLTMPTTMGALWDPIPVTPATYVSQPLLPRTVRTIDLSAPVAASSPLVPTADHPAAPVEEGEATIASSAEASNIAEFRPRAVGE</sequence>
<evidence type="ECO:0000313" key="2">
    <source>
        <dbReference type="EMBL" id="GAA4889413.1"/>
    </source>
</evidence>
<feature type="transmembrane region" description="Helical" evidence="1">
    <location>
        <begin position="90"/>
        <end position="111"/>
    </location>
</feature>
<proteinExistence type="predicted"/>
<keyword evidence="1" id="KW-0472">Membrane</keyword>
<organism evidence="2 3">
    <name type="scientific">Tessaracoccus lubricantis</name>
    <dbReference type="NCBI Taxonomy" id="545543"/>
    <lineage>
        <taxon>Bacteria</taxon>
        <taxon>Bacillati</taxon>
        <taxon>Actinomycetota</taxon>
        <taxon>Actinomycetes</taxon>
        <taxon>Propionibacteriales</taxon>
        <taxon>Propionibacteriaceae</taxon>
        <taxon>Tessaracoccus</taxon>
    </lineage>
</organism>
<keyword evidence="1" id="KW-1133">Transmembrane helix</keyword>
<evidence type="ECO:0000313" key="3">
    <source>
        <dbReference type="Proteomes" id="UP001501521"/>
    </source>
</evidence>
<protein>
    <submittedName>
        <fullName evidence="2">Uncharacterized protein</fullName>
    </submittedName>
</protein>
<accession>A0ABP9EXK4</accession>
<dbReference type="EMBL" id="BAABLV010000005">
    <property type="protein sequence ID" value="GAA4889413.1"/>
    <property type="molecule type" value="Genomic_DNA"/>
</dbReference>
<name>A0ABP9EXK4_9ACTN</name>
<evidence type="ECO:0000256" key="1">
    <source>
        <dbReference type="SAM" id="Phobius"/>
    </source>
</evidence>
<comment type="caution">
    <text evidence="2">The sequence shown here is derived from an EMBL/GenBank/DDBJ whole genome shotgun (WGS) entry which is preliminary data.</text>
</comment>
<feature type="transmembrane region" description="Helical" evidence="1">
    <location>
        <begin position="6"/>
        <end position="24"/>
    </location>
</feature>
<keyword evidence="1" id="KW-0812">Transmembrane</keyword>
<gene>
    <name evidence="2" type="ORF">GCM10025789_02270</name>
</gene>
<dbReference type="Proteomes" id="UP001501521">
    <property type="component" value="Unassembled WGS sequence"/>
</dbReference>
<feature type="transmembrane region" description="Helical" evidence="1">
    <location>
        <begin position="117"/>
        <end position="135"/>
    </location>
</feature>